<evidence type="ECO:0000313" key="2">
    <source>
        <dbReference type="Proteomes" id="UP001432322"/>
    </source>
</evidence>
<organism evidence="1 2">
    <name type="scientific">Pristionchus fissidentatus</name>
    <dbReference type="NCBI Taxonomy" id="1538716"/>
    <lineage>
        <taxon>Eukaryota</taxon>
        <taxon>Metazoa</taxon>
        <taxon>Ecdysozoa</taxon>
        <taxon>Nematoda</taxon>
        <taxon>Chromadorea</taxon>
        <taxon>Rhabditida</taxon>
        <taxon>Rhabditina</taxon>
        <taxon>Diplogasteromorpha</taxon>
        <taxon>Diplogasteroidea</taxon>
        <taxon>Neodiplogasteridae</taxon>
        <taxon>Pristionchus</taxon>
    </lineage>
</organism>
<dbReference type="AlphaFoldDB" id="A0AAV5W1J5"/>
<proteinExistence type="predicted"/>
<sequence length="63" mass="7049">TLKFAEITPIEEGFIPHQASDGTVFYVSGSTIYVLYYGHKATAIKSWDGEIVNHECFGDALYF</sequence>
<feature type="non-terminal residue" evidence="1">
    <location>
        <position position="1"/>
    </location>
</feature>
<reference evidence="1" key="1">
    <citation type="submission" date="2023-10" db="EMBL/GenBank/DDBJ databases">
        <title>Genome assembly of Pristionchus species.</title>
        <authorList>
            <person name="Yoshida K."/>
            <person name="Sommer R.J."/>
        </authorList>
    </citation>
    <scope>NUCLEOTIDE SEQUENCE</scope>
    <source>
        <strain evidence="1">RS5133</strain>
    </source>
</reference>
<dbReference type="EMBL" id="BTSY01000004">
    <property type="protein sequence ID" value="GMT25691.1"/>
    <property type="molecule type" value="Genomic_DNA"/>
</dbReference>
<gene>
    <name evidence="1" type="ORF">PFISCL1PPCAC_16988</name>
</gene>
<evidence type="ECO:0000313" key="1">
    <source>
        <dbReference type="EMBL" id="GMT25691.1"/>
    </source>
</evidence>
<name>A0AAV5W1J5_9BILA</name>
<dbReference type="Proteomes" id="UP001432322">
    <property type="component" value="Unassembled WGS sequence"/>
</dbReference>
<accession>A0AAV5W1J5</accession>
<keyword evidence="2" id="KW-1185">Reference proteome</keyword>
<feature type="non-terminal residue" evidence="1">
    <location>
        <position position="63"/>
    </location>
</feature>
<comment type="caution">
    <text evidence="1">The sequence shown here is derived from an EMBL/GenBank/DDBJ whole genome shotgun (WGS) entry which is preliminary data.</text>
</comment>
<protein>
    <submittedName>
        <fullName evidence="1">Uncharacterized protein</fullName>
    </submittedName>
</protein>